<name>U7QXT6_PHOTE</name>
<dbReference type="PATRIC" id="fig|1389415.4.peg.2522"/>
<evidence type="ECO:0000313" key="1">
    <source>
        <dbReference type="EMBL" id="ERT12708.1"/>
    </source>
</evidence>
<dbReference type="InterPro" id="IPR058601">
    <property type="entry name" value="Phage_phiTE_015-like"/>
</dbReference>
<evidence type="ECO:0000313" key="2">
    <source>
        <dbReference type="Proteomes" id="UP000017133"/>
    </source>
</evidence>
<keyword evidence="2" id="KW-1185">Reference proteome</keyword>
<comment type="caution">
    <text evidence="1">The sequence shown here is derived from an EMBL/GenBank/DDBJ whole genome shotgun (WGS) entry which is preliminary data.</text>
</comment>
<proteinExistence type="predicted"/>
<organism evidence="1 2">
    <name type="scientific">Photorhabdus temperata J3</name>
    <dbReference type="NCBI Taxonomy" id="1389415"/>
    <lineage>
        <taxon>Bacteria</taxon>
        <taxon>Pseudomonadati</taxon>
        <taxon>Pseudomonadota</taxon>
        <taxon>Gammaproteobacteria</taxon>
        <taxon>Enterobacterales</taxon>
        <taxon>Morganellaceae</taxon>
        <taxon>Photorhabdus</taxon>
    </lineage>
</organism>
<protein>
    <submittedName>
        <fullName evidence="1">Uncharacterized protein</fullName>
    </submittedName>
</protein>
<accession>U7QXT6</accession>
<dbReference type="Pfam" id="PF26207">
    <property type="entry name" value="Phage_phiTE_015"/>
    <property type="match status" value="1"/>
</dbReference>
<gene>
    <name evidence="1" type="ORF">O185_12615</name>
</gene>
<dbReference type="Proteomes" id="UP000017133">
    <property type="component" value="Unassembled WGS sequence"/>
</dbReference>
<dbReference type="AlphaFoldDB" id="U7QXT6"/>
<dbReference type="EMBL" id="AXDT01000113">
    <property type="protein sequence ID" value="ERT12708.1"/>
    <property type="molecule type" value="Genomic_DNA"/>
</dbReference>
<reference evidence="1 2" key="1">
    <citation type="submission" date="2013-10" db="EMBL/GenBank/DDBJ databases">
        <title>Whole Genome Shotgun Sequence of Photorhabdus temperata J3.</title>
        <authorList>
            <person name="Park G.-S."/>
            <person name="Hong S.-J."/>
            <person name="Shin J.-H."/>
        </authorList>
    </citation>
    <scope>NUCLEOTIDE SEQUENCE [LARGE SCALE GENOMIC DNA]</scope>
    <source>
        <strain evidence="1 2">J3</strain>
    </source>
</reference>
<sequence>MLEYFGNMKMTAHTDHQSSDASIVMHKQPSLLMMISEAKIKWQSEPGIGERIMTNKEQFEKWLTETYPWGEEELEKAFFQEEYQYYISDSNALHFAWAGWKARGEVRVELPNYIDCDHDDELGIEYNRGIAHCDTHLKSQGVKVKLILMDIREESHDQ</sequence>